<evidence type="ECO:0000313" key="5">
    <source>
        <dbReference type="Proteomes" id="UP001617427"/>
    </source>
</evidence>
<evidence type="ECO:0000313" key="4">
    <source>
        <dbReference type="EMBL" id="MFJ3044701.1"/>
    </source>
</evidence>
<dbReference type="PANTHER" id="PTHR30273:SF2">
    <property type="entry name" value="PROTEIN FECR"/>
    <property type="match status" value="1"/>
</dbReference>
<evidence type="ECO:0000259" key="3">
    <source>
        <dbReference type="Pfam" id="PF16220"/>
    </source>
</evidence>
<keyword evidence="1" id="KW-0472">Membrane</keyword>
<keyword evidence="5" id="KW-1185">Reference proteome</keyword>
<evidence type="ECO:0000259" key="2">
    <source>
        <dbReference type="Pfam" id="PF04773"/>
    </source>
</evidence>
<dbReference type="Gene3D" id="2.60.120.1440">
    <property type="match status" value="1"/>
</dbReference>
<keyword evidence="1" id="KW-1133">Transmembrane helix</keyword>
<feature type="domain" description="FecR protein" evidence="2">
    <location>
        <begin position="107"/>
        <end position="199"/>
    </location>
</feature>
<dbReference type="EMBL" id="JBIUZV010000001">
    <property type="protein sequence ID" value="MFJ3044701.1"/>
    <property type="molecule type" value="Genomic_DNA"/>
</dbReference>
<name>A0ABW8ETB6_9BURK</name>
<dbReference type="InterPro" id="IPR006860">
    <property type="entry name" value="FecR"/>
</dbReference>
<dbReference type="InterPro" id="IPR032623">
    <property type="entry name" value="FecR_N"/>
</dbReference>
<sequence>MKNASRVEAEAADWIVRRDSGNWTQELENELHSWLEDATAHRIAYLRLERTWERADRLRSMKTPDAWSVARHVPFWRRTPVIRLAAGLVLVLSGALMSASYWMDSGRYRTVVGESRSMALADGSRVTLNTDTLLRAEVEKGQRTVWLDEGEAYFEVAHDARHPFVVVAGKNRVTVLGTRFSVRRSGDRLSVAVVDGRVRVSAQSAMHSQNEVVIGKSEMAIVDHGAILQSTKTPSEIERQLSWRQGKLVLDQMTLADAAEEFNRYNNKKLVITDDTVAKIRIGGSFNVDNVEGFARLLSQGFGLKVKNGDKQIEIGS</sequence>
<reference evidence="4 5" key="1">
    <citation type="submission" date="2024-10" db="EMBL/GenBank/DDBJ databases">
        <title>The Natural Products Discovery Center: Release of the First 8490 Sequenced Strains for Exploring Actinobacteria Biosynthetic Diversity.</title>
        <authorList>
            <person name="Kalkreuter E."/>
            <person name="Kautsar S.A."/>
            <person name="Yang D."/>
            <person name="Bader C.D."/>
            <person name="Teijaro C.N."/>
            <person name="Fluegel L."/>
            <person name="Davis C.M."/>
            <person name="Simpson J.R."/>
            <person name="Lauterbach L."/>
            <person name="Steele A.D."/>
            <person name="Gui C."/>
            <person name="Meng S."/>
            <person name="Li G."/>
            <person name="Viehrig K."/>
            <person name="Ye F."/>
            <person name="Su P."/>
            <person name="Kiefer A.F."/>
            <person name="Nichols A."/>
            <person name="Cepeda A.J."/>
            <person name="Yan W."/>
            <person name="Fan B."/>
            <person name="Jiang Y."/>
            <person name="Adhikari A."/>
            <person name="Zheng C.-J."/>
            <person name="Schuster L."/>
            <person name="Cowan T.M."/>
            <person name="Smanski M.J."/>
            <person name="Chevrette M.G."/>
            <person name="De Carvalho L.P.S."/>
            <person name="Shen B."/>
        </authorList>
    </citation>
    <scope>NUCLEOTIDE SEQUENCE [LARGE SCALE GENOMIC DNA]</scope>
    <source>
        <strain evidence="4 5">NPDC087045</strain>
    </source>
</reference>
<dbReference type="Pfam" id="PF16220">
    <property type="entry name" value="DUF4880"/>
    <property type="match status" value="1"/>
</dbReference>
<proteinExistence type="predicted"/>
<dbReference type="RefSeq" id="WP_402698191.1">
    <property type="nucleotide sequence ID" value="NZ_JBIUZV010000001.1"/>
</dbReference>
<accession>A0ABW8ETB6</accession>
<protein>
    <submittedName>
        <fullName evidence="4">FecR family protein</fullName>
    </submittedName>
</protein>
<organism evidence="4 5">
    <name type="scientific">Herbaspirillum chlorophenolicum</name>
    <dbReference type="NCBI Taxonomy" id="211589"/>
    <lineage>
        <taxon>Bacteria</taxon>
        <taxon>Pseudomonadati</taxon>
        <taxon>Pseudomonadota</taxon>
        <taxon>Betaproteobacteria</taxon>
        <taxon>Burkholderiales</taxon>
        <taxon>Oxalobacteraceae</taxon>
        <taxon>Herbaspirillum</taxon>
    </lineage>
</organism>
<evidence type="ECO:0000256" key="1">
    <source>
        <dbReference type="SAM" id="Phobius"/>
    </source>
</evidence>
<dbReference type="PANTHER" id="PTHR30273">
    <property type="entry name" value="PERIPLASMIC SIGNAL SENSOR AND SIGMA FACTOR ACTIVATOR FECR-RELATED"/>
    <property type="match status" value="1"/>
</dbReference>
<dbReference type="Gene3D" id="3.55.50.30">
    <property type="match status" value="1"/>
</dbReference>
<dbReference type="Proteomes" id="UP001617427">
    <property type="component" value="Unassembled WGS sequence"/>
</dbReference>
<feature type="transmembrane region" description="Helical" evidence="1">
    <location>
        <begin position="81"/>
        <end position="103"/>
    </location>
</feature>
<dbReference type="Pfam" id="PF04773">
    <property type="entry name" value="FecR"/>
    <property type="match status" value="1"/>
</dbReference>
<comment type="caution">
    <text evidence="4">The sequence shown here is derived from an EMBL/GenBank/DDBJ whole genome shotgun (WGS) entry which is preliminary data.</text>
</comment>
<gene>
    <name evidence="4" type="ORF">ACIPEN_02615</name>
</gene>
<dbReference type="InterPro" id="IPR012373">
    <property type="entry name" value="Ferrdict_sens_TM"/>
</dbReference>
<dbReference type="PIRSF" id="PIRSF018266">
    <property type="entry name" value="FecR"/>
    <property type="match status" value="1"/>
</dbReference>
<keyword evidence="1" id="KW-0812">Transmembrane</keyword>
<feature type="domain" description="FecR N-terminal" evidence="3">
    <location>
        <begin position="10"/>
        <end position="50"/>
    </location>
</feature>